<accession>A0A2T7BFP6</accession>
<reference evidence="1 2" key="1">
    <citation type="submission" date="2018-04" db="EMBL/GenBank/DDBJ databases">
        <title>Chitinophaga fuyangensis sp. nov., isolated from soil in a chemical factory.</title>
        <authorList>
            <person name="Chen K."/>
        </authorList>
    </citation>
    <scope>NUCLEOTIDE SEQUENCE [LARGE SCALE GENOMIC DNA]</scope>
    <source>
        <strain evidence="1 2">LY-1</strain>
    </source>
</reference>
<sequence>MPPFTVKGTFMQKNTHTHSQSIVMLRYNTGRFDYSAVIRALRFYYPIGIAPSEGQRYEEHIATLKLKALIGRKFNSGFYDSRWKPFQQEVSTRLQLPVEDVTYGEDAGYGAAIVLEEVKGPGFERRKLLCFFASMLGPFSVIAGIDQSAVTVNGTSYFTYNLLTVSPENEYADYANTLLKMMKQRFPDHRLLPFQVWGQVVDGLELPAGNGPCSVFEALFNDVLQIERGKDGAIKNVPIVGDEMFGMEDWKVRKRERIEANIF</sequence>
<protein>
    <submittedName>
        <fullName evidence="1">Uncharacterized protein</fullName>
    </submittedName>
</protein>
<name>A0A2T7BFP6_9BACT</name>
<keyword evidence="2" id="KW-1185">Reference proteome</keyword>
<proteinExistence type="predicted"/>
<evidence type="ECO:0000313" key="2">
    <source>
        <dbReference type="Proteomes" id="UP000244450"/>
    </source>
</evidence>
<gene>
    <name evidence="1" type="ORF">DCC81_12430</name>
</gene>
<organism evidence="1 2">
    <name type="scientific">Chitinophaga parva</name>
    <dbReference type="NCBI Taxonomy" id="2169414"/>
    <lineage>
        <taxon>Bacteria</taxon>
        <taxon>Pseudomonadati</taxon>
        <taxon>Bacteroidota</taxon>
        <taxon>Chitinophagia</taxon>
        <taxon>Chitinophagales</taxon>
        <taxon>Chitinophagaceae</taxon>
        <taxon>Chitinophaga</taxon>
    </lineage>
</organism>
<dbReference type="EMBL" id="QCYK01000002">
    <property type="protein sequence ID" value="PUZ25109.1"/>
    <property type="molecule type" value="Genomic_DNA"/>
</dbReference>
<dbReference type="Proteomes" id="UP000244450">
    <property type="component" value="Unassembled WGS sequence"/>
</dbReference>
<comment type="caution">
    <text evidence="1">The sequence shown here is derived from an EMBL/GenBank/DDBJ whole genome shotgun (WGS) entry which is preliminary data.</text>
</comment>
<dbReference type="AlphaFoldDB" id="A0A2T7BFP6"/>
<evidence type="ECO:0000313" key="1">
    <source>
        <dbReference type="EMBL" id="PUZ25109.1"/>
    </source>
</evidence>